<gene>
    <name evidence="4" type="primary">baiA1</name>
    <name evidence="4" type="ORF">ERS852406_00432</name>
</gene>
<evidence type="ECO:0000256" key="2">
    <source>
        <dbReference type="ARBA" id="ARBA00023002"/>
    </source>
</evidence>
<dbReference type="InterPro" id="IPR020904">
    <property type="entry name" value="Sc_DH/Rdtase_CS"/>
</dbReference>
<dbReference type="RefSeq" id="WP_055226173.1">
    <property type="nucleotide sequence ID" value="NZ_CYYV01000002.1"/>
</dbReference>
<dbReference type="Proteomes" id="UP000095706">
    <property type="component" value="Unassembled WGS sequence"/>
</dbReference>
<dbReference type="InterPro" id="IPR036291">
    <property type="entry name" value="NAD(P)-bd_dom_sf"/>
</dbReference>
<dbReference type="EMBL" id="CYYV01000002">
    <property type="protein sequence ID" value="CUN60694.1"/>
    <property type="molecule type" value="Genomic_DNA"/>
</dbReference>
<dbReference type="SUPFAM" id="SSF51735">
    <property type="entry name" value="NAD(P)-binding Rossmann-fold domains"/>
    <property type="match status" value="1"/>
</dbReference>
<dbReference type="Gene3D" id="3.40.50.720">
    <property type="entry name" value="NAD(P)-binding Rossmann-like Domain"/>
    <property type="match status" value="1"/>
</dbReference>
<name>A0A173Y9Y7_9FIRM</name>
<dbReference type="InterPro" id="IPR002347">
    <property type="entry name" value="SDR_fam"/>
</dbReference>
<evidence type="ECO:0000313" key="4">
    <source>
        <dbReference type="EMBL" id="CUN60694.1"/>
    </source>
</evidence>
<dbReference type="PRINTS" id="PR00081">
    <property type="entry name" value="GDHRDH"/>
</dbReference>
<evidence type="ECO:0000256" key="1">
    <source>
        <dbReference type="ARBA" id="ARBA00006484"/>
    </source>
</evidence>
<dbReference type="EC" id="1.17.98.1" evidence="4"/>
<dbReference type="InterPro" id="IPR057326">
    <property type="entry name" value="KR_dom"/>
</dbReference>
<dbReference type="GO" id="GO:0008206">
    <property type="term" value="P:bile acid metabolic process"/>
    <property type="evidence" value="ECO:0007669"/>
    <property type="project" value="UniProtKB-ARBA"/>
</dbReference>
<accession>A0A173Y9Y7</accession>
<evidence type="ECO:0000313" key="5">
    <source>
        <dbReference type="Proteomes" id="UP000095706"/>
    </source>
</evidence>
<dbReference type="AlphaFoldDB" id="A0A173Y9Y7"/>
<dbReference type="PRINTS" id="PR00080">
    <property type="entry name" value="SDRFAMILY"/>
</dbReference>
<dbReference type="PROSITE" id="PS00061">
    <property type="entry name" value="ADH_SHORT"/>
    <property type="match status" value="1"/>
</dbReference>
<dbReference type="FunFam" id="3.40.50.720:FF:000084">
    <property type="entry name" value="Short-chain dehydrogenase reductase"/>
    <property type="match status" value="1"/>
</dbReference>
<evidence type="ECO:0000259" key="3">
    <source>
        <dbReference type="SMART" id="SM00822"/>
    </source>
</evidence>
<sequence length="248" mass="26560">MMLKDKVAIVTGGTRGIGYAIVHKFLQHGAKVVLFGSREETVAKAVASLKEENPDWEVSGAWPKLTDAAAMVDEINKVKEKYGKIDILVNNAGVSDSTPIDKYTAERFASVMDLNVNAMMNGILPTVAIMKEQGGGCILNTSSMVSICGQPGGVAYPSSKYAVNGLTWSLARELGPFHIRVNAVAPGITRTDMVAALPKEMIDPLINRIPLRRIGEAEDIANAFLFLASDMASYVTGEILSVDGAMRS</sequence>
<dbReference type="PANTHER" id="PTHR42760">
    <property type="entry name" value="SHORT-CHAIN DEHYDROGENASES/REDUCTASES FAMILY MEMBER"/>
    <property type="match status" value="1"/>
</dbReference>
<dbReference type="Pfam" id="PF13561">
    <property type="entry name" value="adh_short_C2"/>
    <property type="match status" value="1"/>
</dbReference>
<reference evidence="4 5" key="1">
    <citation type="submission" date="2015-09" db="EMBL/GenBank/DDBJ databases">
        <authorList>
            <consortium name="Pathogen Informatics"/>
        </authorList>
    </citation>
    <scope>NUCLEOTIDE SEQUENCE [LARGE SCALE GENOMIC DNA]</scope>
    <source>
        <strain evidence="4 5">2789STDY5608849</strain>
    </source>
</reference>
<keyword evidence="2 4" id="KW-0560">Oxidoreductase</keyword>
<organism evidence="4 5">
    <name type="scientific">Fusicatenibacter saccharivorans</name>
    <dbReference type="NCBI Taxonomy" id="1150298"/>
    <lineage>
        <taxon>Bacteria</taxon>
        <taxon>Bacillati</taxon>
        <taxon>Bacillota</taxon>
        <taxon>Clostridia</taxon>
        <taxon>Lachnospirales</taxon>
        <taxon>Lachnospiraceae</taxon>
        <taxon>Fusicatenibacter</taxon>
    </lineage>
</organism>
<comment type="similarity">
    <text evidence="1">Belongs to the short-chain dehydrogenases/reductases (SDR) family.</text>
</comment>
<dbReference type="SMART" id="SM00822">
    <property type="entry name" value="PKS_KR"/>
    <property type="match status" value="1"/>
</dbReference>
<feature type="domain" description="Ketoreductase" evidence="3">
    <location>
        <begin position="6"/>
        <end position="187"/>
    </location>
</feature>
<proteinExistence type="inferred from homology"/>
<dbReference type="NCBIfam" id="NF005559">
    <property type="entry name" value="PRK07231.1"/>
    <property type="match status" value="1"/>
</dbReference>
<protein>
    <submittedName>
        <fullName evidence="4">Bile acid 7-dehydroxylase 1/3</fullName>
        <ecNumber evidence="4">1.17.98.1</ecNumber>
    </submittedName>
</protein>
<dbReference type="PANTHER" id="PTHR42760:SF133">
    <property type="entry name" value="3-OXOACYL-[ACYL-CARRIER-PROTEIN] REDUCTASE"/>
    <property type="match status" value="1"/>
</dbReference>
<dbReference type="GO" id="GO:0016616">
    <property type="term" value="F:oxidoreductase activity, acting on the CH-OH group of donors, NAD or NADP as acceptor"/>
    <property type="evidence" value="ECO:0007669"/>
    <property type="project" value="TreeGrafter"/>
</dbReference>